<dbReference type="RefSeq" id="WP_091281355.1">
    <property type="nucleotide sequence ID" value="NZ_JABAPH010000013.1"/>
</dbReference>
<name>A0A1H2LIZ9_9ACTO</name>
<accession>A0A1H2LIZ9</accession>
<dbReference type="STRING" id="131112.SAMN04489737_1345"/>
<dbReference type="NCBIfam" id="TIGR00369">
    <property type="entry name" value="unchar_dom_1"/>
    <property type="match status" value="1"/>
</dbReference>
<dbReference type="Proteomes" id="UP000214355">
    <property type="component" value="Chromosome I"/>
</dbReference>
<gene>
    <name evidence="4" type="ORF">SAMN04489737_1345</name>
</gene>
<dbReference type="InterPro" id="IPR006683">
    <property type="entry name" value="Thioestr_dom"/>
</dbReference>
<evidence type="ECO:0000256" key="1">
    <source>
        <dbReference type="ARBA" id="ARBA00008324"/>
    </source>
</evidence>
<dbReference type="CDD" id="cd03443">
    <property type="entry name" value="PaaI_thioesterase"/>
    <property type="match status" value="1"/>
</dbReference>
<dbReference type="SUPFAM" id="SSF54637">
    <property type="entry name" value="Thioesterase/thiol ester dehydrase-isomerase"/>
    <property type="match status" value="1"/>
</dbReference>
<dbReference type="InterPro" id="IPR029069">
    <property type="entry name" value="HotDog_dom_sf"/>
</dbReference>
<dbReference type="EMBL" id="LT629804">
    <property type="protein sequence ID" value="SDU80889.1"/>
    <property type="molecule type" value="Genomic_DNA"/>
</dbReference>
<evidence type="ECO:0000256" key="2">
    <source>
        <dbReference type="ARBA" id="ARBA00022801"/>
    </source>
</evidence>
<reference evidence="5" key="1">
    <citation type="submission" date="2016-10" db="EMBL/GenBank/DDBJ databases">
        <authorList>
            <person name="Varghese N."/>
            <person name="Submissions S."/>
        </authorList>
    </citation>
    <scope>NUCLEOTIDE SEQUENCE [LARGE SCALE GENOMIC DNA]</scope>
    <source>
        <strain evidence="5">DSM 10002</strain>
    </source>
</reference>
<dbReference type="InterPro" id="IPR003736">
    <property type="entry name" value="PAAI_dom"/>
</dbReference>
<keyword evidence="5" id="KW-1185">Reference proteome</keyword>
<evidence type="ECO:0000313" key="5">
    <source>
        <dbReference type="Proteomes" id="UP000214355"/>
    </source>
</evidence>
<feature type="domain" description="Thioesterase" evidence="3">
    <location>
        <begin position="42"/>
        <end position="118"/>
    </location>
</feature>
<dbReference type="Gene3D" id="3.10.129.10">
    <property type="entry name" value="Hotdog Thioesterase"/>
    <property type="match status" value="1"/>
</dbReference>
<dbReference type="GO" id="GO:0005829">
    <property type="term" value="C:cytosol"/>
    <property type="evidence" value="ECO:0007669"/>
    <property type="project" value="TreeGrafter"/>
</dbReference>
<dbReference type="PANTHER" id="PTHR43240">
    <property type="entry name" value="1,4-DIHYDROXY-2-NAPHTHOYL-COA THIOESTERASE 1"/>
    <property type="match status" value="1"/>
</dbReference>
<evidence type="ECO:0000313" key="4">
    <source>
        <dbReference type="EMBL" id="SDU80889.1"/>
    </source>
</evidence>
<dbReference type="GeneID" id="65345077"/>
<protein>
    <submittedName>
        <fullName evidence="4">Uncharacterized domain 1-containing protein</fullName>
    </submittedName>
</protein>
<dbReference type="PANTHER" id="PTHR43240:SF5">
    <property type="entry name" value="1,4-DIHYDROXY-2-NAPHTHOYL-COA THIOESTERASE 1"/>
    <property type="match status" value="1"/>
</dbReference>
<sequence>MINSVTEIHDDELAGRLGAVITTATKQDVIETLPVLGNTQPFGVLHGGANAFLVEDAASRLAQLNAPVARIAVGTELNISQLAPNTTASAQAHAQVIKLTKKTLVAQVDIYDANNMLTATGRMTCVFIRQPGQ</sequence>
<dbReference type="Pfam" id="PF03061">
    <property type="entry name" value="4HBT"/>
    <property type="match status" value="1"/>
</dbReference>
<dbReference type="OrthoDB" id="9798208at2"/>
<proteinExistence type="inferred from homology"/>
<organism evidence="4 5">
    <name type="scientific">Arcanobacterium phocae</name>
    <dbReference type="NCBI Taxonomy" id="131112"/>
    <lineage>
        <taxon>Bacteria</taxon>
        <taxon>Bacillati</taxon>
        <taxon>Actinomycetota</taxon>
        <taxon>Actinomycetes</taxon>
        <taxon>Actinomycetales</taxon>
        <taxon>Actinomycetaceae</taxon>
        <taxon>Arcanobacterium</taxon>
    </lineage>
</organism>
<dbReference type="GO" id="GO:0061522">
    <property type="term" value="F:1,4-dihydroxy-2-naphthoyl-CoA thioesterase activity"/>
    <property type="evidence" value="ECO:0007669"/>
    <property type="project" value="TreeGrafter"/>
</dbReference>
<comment type="similarity">
    <text evidence="1">Belongs to the thioesterase PaaI family.</text>
</comment>
<evidence type="ECO:0000259" key="3">
    <source>
        <dbReference type="Pfam" id="PF03061"/>
    </source>
</evidence>
<dbReference type="AlphaFoldDB" id="A0A1H2LIZ9"/>
<keyword evidence="2" id="KW-0378">Hydrolase</keyword>